<dbReference type="InterPro" id="IPR036388">
    <property type="entry name" value="WH-like_DNA-bd_sf"/>
</dbReference>
<dbReference type="PANTHER" id="PTHR42756">
    <property type="entry name" value="TRANSCRIPTIONAL REGULATOR, MARR"/>
    <property type="match status" value="1"/>
</dbReference>
<gene>
    <name evidence="5" type="primary">slyA_2</name>
    <name evidence="5" type="ORF">LMG24238_02090</name>
</gene>
<dbReference type="Proteomes" id="UP000494255">
    <property type="component" value="Unassembled WGS sequence"/>
</dbReference>
<feature type="domain" description="HTH marR-type" evidence="4">
    <location>
        <begin position="6"/>
        <end position="138"/>
    </location>
</feature>
<keyword evidence="2" id="KW-0238">DNA-binding</keyword>
<dbReference type="AlphaFoldDB" id="A0A6J5AJ27"/>
<keyword evidence="6" id="KW-1185">Reference proteome</keyword>
<dbReference type="GO" id="GO:0003677">
    <property type="term" value="F:DNA binding"/>
    <property type="evidence" value="ECO:0007669"/>
    <property type="project" value="UniProtKB-KW"/>
</dbReference>
<dbReference type="GO" id="GO:0003700">
    <property type="term" value="F:DNA-binding transcription factor activity"/>
    <property type="evidence" value="ECO:0007669"/>
    <property type="project" value="InterPro"/>
</dbReference>
<reference evidence="5 6" key="1">
    <citation type="submission" date="2020-04" db="EMBL/GenBank/DDBJ databases">
        <authorList>
            <person name="De Canck E."/>
        </authorList>
    </citation>
    <scope>NUCLEOTIDE SEQUENCE [LARGE SCALE GENOMIC DNA]</scope>
    <source>
        <strain evidence="5 6">LMG 24238</strain>
    </source>
</reference>
<keyword evidence="1" id="KW-0805">Transcription regulation</keyword>
<evidence type="ECO:0000313" key="5">
    <source>
        <dbReference type="EMBL" id="CAB3670886.1"/>
    </source>
</evidence>
<proteinExistence type="predicted"/>
<evidence type="ECO:0000256" key="3">
    <source>
        <dbReference type="ARBA" id="ARBA00023163"/>
    </source>
</evidence>
<keyword evidence="3" id="KW-0804">Transcription</keyword>
<dbReference type="PRINTS" id="PR00598">
    <property type="entry name" value="HTHMARR"/>
</dbReference>
<accession>A0A6J5AJ27</accession>
<dbReference type="SUPFAM" id="SSF46785">
    <property type="entry name" value="Winged helix' DNA-binding domain"/>
    <property type="match status" value="1"/>
</dbReference>
<evidence type="ECO:0000256" key="1">
    <source>
        <dbReference type="ARBA" id="ARBA00023015"/>
    </source>
</evidence>
<sequence>MTGKSLNNPLKLIGRANRAFARVVEGPLRELGFAMSQVPVLVTLKKAGALSQAELARLVEVEQSSMAQLLNRMERDGLVERVADPADRRSRLISLTDTAARQLPSGKSVMEAVSRQALAGFSAEEKQQLASLLLRVNENLDAALPRADG</sequence>
<name>A0A6J5AJ27_9BURK</name>
<protein>
    <submittedName>
        <fullName evidence="5">Transcriptional regulator SlyA</fullName>
    </submittedName>
</protein>
<evidence type="ECO:0000256" key="2">
    <source>
        <dbReference type="ARBA" id="ARBA00023125"/>
    </source>
</evidence>
<evidence type="ECO:0000313" key="6">
    <source>
        <dbReference type="Proteomes" id="UP000494255"/>
    </source>
</evidence>
<dbReference type="EMBL" id="CADIKC010000002">
    <property type="protein sequence ID" value="CAB3670886.1"/>
    <property type="molecule type" value="Genomic_DNA"/>
</dbReference>
<dbReference type="PROSITE" id="PS50995">
    <property type="entry name" value="HTH_MARR_2"/>
    <property type="match status" value="1"/>
</dbReference>
<dbReference type="InterPro" id="IPR000835">
    <property type="entry name" value="HTH_MarR-typ"/>
</dbReference>
<dbReference type="Gene3D" id="1.10.10.10">
    <property type="entry name" value="Winged helix-like DNA-binding domain superfamily/Winged helix DNA-binding domain"/>
    <property type="match status" value="1"/>
</dbReference>
<dbReference type="InterPro" id="IPR036390">
    <property type="entry name" value="WH_DNA-bd_sf"/>
</dbReference>
<organism evidence="5 6">
    <name type="scientific">Paraburkholderia sediminicola</name>
    <dbReference type="NCBI Taxonomy" id="458836"/>
    <lineage>
        <taxon>Bacteria</taxon>
        <taxon>Pseudomonadati</taxon>
        <taxon>Pseudomonadota</taxon>
        <taxon>Betaproteobacteria</taxon>
        <taxon>Burkholderiales</taxon>
        <taxon>Burkholderiaceae</taxon>
        <taxon>Paraburkholderia</taxon>
    </lineage>
</organism>
<evidence type="ECO:0000259" key="4">
    <source>
        <dbReference type="PROSITE" id="PS50995"/>
    </source>
</evidence>
<dbReference type="SMART" id="SM00347">
    <property type="entry name" value="HTH_MARR"/>
    <property type="match status" value="1"/>
</dbReference>
<dbReference type="Pfam" id="PF01047">
    <property type="entry name" value="MarR"/>
    <property type="match status" value="1"/>
</dbReference>
<dbReference type="PANTHER" id="PTHR42756:SF1">
    <property type="entry name" value="TRANSCRIPTIONAL REPRESSOR OF EMRAB OPERON"/>
    <property type="match status" value="1"/>
</dbReference>